<feature type="transmembrane region" description="Helical" evidence="1">
    <location>
        <begin position="116"/>
        <end position="138"/>
    </location>
</feature>
<keyword evidence="1" id="KW-0812">Transmembrane</keyword>
<keyword evidence="3" id="KW-1185">Reference proteome</keyword>
<proteinExistence type="predicted"/>
<accession>A0A7J8H0P5</accession>
<sequence>MMGAMQAPVARRDRLLAPSDSSAGRAVQAWDAGPPRRLLVRRRRVPPCPLHRSSACDGDSASDLLGFPTSSGSRPWNSCQEFARTSHPTGSCLRDGSPPTCCVTMGKALPLSEPNFFLYVTEKGIITTTVIIIIIIMIP</sequence>
<reference evidence="2 3" key="1">
    <citation type="journal article" date="2020" name="Nature">
        <title>Six reference-quality genomes reveal evolution of bat adaptations.</title>
        <authorList>
            <person name="Jebb D."/>
            <person name="Huang Z."/>
            <person name="Pippel M."/>
            <person name="Hughes G.M."/>
            <person name="Lavrichenko K."/>
            <person name="Devanna P."/>
            <person name="Winkler S."/>
            <person name="Jermiin L.S."/>
            <person name="Skirmuntt E.C."/>
            <person name="Katzourakis A."/>
            <person name="Burkitt-Gray L."/>
            <person name="Ray D.A."/>
            <person name="Sullivan K.A.M."/>
            <person name="Roscito J.G."/>
            <person name="Kirilenko B.M."/>
            <person name="Davalos L.M."/>
            <person name="Corthals A.P."/>
            <person name="Power M.L."/>
            <person name="Jones G."/>
            <person name="Ransome R.D."/>
            <person name="Dechmann D.K.N."/>
            <person name="Locatelli A.G."/>
            <person name="Puechmaille S.J."/>
            <person name="Fedrigo O."/>
            <person name="Jarvis E.D."/>
            <person name="Hiller M."/>
            <person name="Vernes S.C."/>
            <person name="Myers E.W."/>
            <person name="Teeling E.C."/>
        </authorList>
    </citation>
    <scope>NUCLEOTIDE SEQUENCE [LARGE SCALE GENOMIC DNA]</scope>
    <source>
        <strain evidence="2">MRouAeg1</strain>
        <tissue evidence="2">Muscle</tissue>
    </source>
</reference>
<evidence type="ECO:0000256" key="1">
    <source>
        <dbReference type="SAM" id="Phobius"/>
    </source>
</evidence>
<dbReference type="EMBL" id="JACASE010000005">
    <property type="protein sequence ID" value="KAF6465777.1"/>
    <property type="molecule type" value="Genomic_DNA"/>
</dbReference>
<dbReference type="AlphaFoldDB" id="A0A7J8H0P5"/>
<evidence type="ECO:0000313" key="2">
    <source>
        <dbReference type="EMBL" id="KAF6465777.1"/>
    </source>
</evidence>
<comment type="caution">
    <text evidence="2">The sequence shown here is derived from an EMBL/GenBank/DDBJ whole genome shotgun (WGS) entry which is preliminary data.</text>
</comment>
<keyword evidence="1" id="KW-0472">Membrane</keyword>
<dbReference type="Proteomes" id="UP000593571">
    <property type="component" value="Unassembled WGS sequence"/>
</dbReference>
<organism evidence="2 3">
    <name type="scientific">Rousettus aegyptiacus</name>
    <name type="common">Egyptian fruit bat</name>
    <name type="synonym">Pteropus aegyptiacus</name>
    <dbReference type="NCBI Taxonomy" id="9407"/>
    <lineage>
        <taxon>Eukaryota</taxon>
        <taxon>Metazoa</taxon>
        <taxon>Chordata</taxon>
        <taxon>Craniata</taxon>
        <taxon>Vertebrata</taxon>
        <taxon>Euteleostomi</taxon>
        <taxon>Mammalia</taxon>
        <taxon>Eutheria</taxon>
        <taxon>Laurasiatheria</taxon>
        <taxon>Chiroptera</taxon>
        <taxon>Yinpterochiroptera</taxon>
        <taxon>Pteropodoidea</taxon>
        <taxon>Pteropodidae</taxon>
        <taxon>Rousettinae</taxon>
        <taxon>Rousettus</taxon>
    </lineage>
</organism>
<name>A0A7J8H0P5_ROUAE</name>
<protein>
    <submittedName>
        <fullName evidence="2">Uncharacterized protein</fullName>
    </submittedName>
</protein>
<gene>
    <name evidence="2" type="ORF">HJG63_011193</name>
</gene>
<evidence type="ECO:0000313" key="3">
    <source>
        <dbReference type="Proteomes" id="UP000593571"/>
    </source>
</evidence>
<keyword evidence="1" id="KW-1133">Transmembrane helix</keyword>